<organism evidence="10 11">
    <name type="scientific">Fusarium oxysporum f. sp. conglutinans</name>
    <dbReference type="NCBI Taxonomy" id="100902"/>
    <lineage>
        <taxon>Eukaryota</taxon>
        <taxon>Fungi</taxon>
        <taxon>Dikarya</taxon>
        <taxon>Ascomycota</taxon>
        <taxon>Pezizomycotina</taxon>
        <taxon>Sordariomycetes</taxon>
        <taxon>Hypocreomycetidae</taxon>
        <taxon>Hypocreales</taxon>
        <taxon>Nectriaceae</taxon>
        <taxon>Fusarium</taxon>
        <taxon>Fusarium oxysporum species complex</taxon>
    </lineage>
</organism>
<keyword evidence="5" id="KW-0862">Zinc</keyword>
<evidence type="ECO:0000313" key="11">
    <source>
        <dbReference type="Proteomes" id="UP000593570"/>
    </source>
</evidence>
<feature type="domain" description="C2H2-type" evidence="9">
    <location>
        <begin position="61"/>
        <end position="88"/>
    </location>
</feature>
<dbReference type="SMART" id="SM00355">
    <property type="entry name" value="ZnF_C2H2"/>
    <property type="match status" value="2"/>
</dbReference>
<keyword evidence="2" id="KW-0479">Metal-binding</keyword>
<dbReference type="InterPro" id="IPR036236">
    <property type="entry name" value="Znf_C2H2_sf"/>
</dbReference>
<dbReference type="Gene3D" id="3.30.160.60">
    <property type="entry name" value="Classic Zinc Finger"/>
    <property type="match status" value="2"/>
</dbReference>
<protein>
    <recommendedName>
        <fullName evidence="9">C2H2-type domain-containing protein</fullName>
    </recommendedName>
</protein>
<dbReference type="PANTHER" id="PTHR40626:SF13">
    <property type="entry name" value="RESPIRATION FACTOR 2-RELATED"/>
    <property type="match status" value="1"/>
</dbReference>
<proteinExistence type="predicted"/>
<dbReference type="Proteomes" id="UP000593570">
    <property type="component" value="Unassembled WGS sequence"/>
</dbReference>
<keyword evidence="4 7" id="KW-0863">Zinc-finger</keyword>
<evidence type="ECO:0000256" key="2">
    <source>
        <dbReference type="ARBA" id="ARBA00022723"/>
    </source>
</evidence>
<dbReference type="FunFam" id="3.30.160.60:FF:000086">
    <property type="entry name" value="transcription factor E4F1 isoform X1"/>
    <property type="match status" value="1"/>
</dbReference>
<dbReference type="InterPro" id="IPR051059">
    <property type="entry name" value="VerF-like"/>
</dbReference>
<dbReference type="PROSITE" id="PS50157">
    <property type="entry name" value="ZINC_FINGER_C2H2_2"/>
    <property type="match status" value="2"/>
</dbReference>
<dbReference type="Pfam" id="PF00096">
    <property type="entry name" value="zf-C2H2"/>
    <property type="match status" value="2"/>
</dbReference>
<dbReference type="SUPFAM" id="SSF57667">
    <property type="entry name" value="beta-beta-alpha zinc fingers"/>
    <property type="match status" value="1"/>
</dbReference>
<feature type="compositionally biased region" description="Polar residues" evidence="8">
    <location>
        <begin position="1"/>
        <end position="19"/>
    </location>
</feature>
<evidence type="ECO:0000256" key="8">
    <source>
        <dbReference type="SAM" id="MobiDB-lite"/>
    </source>
</evidence>
<evidence type="ECO:0000259" key="9">
    <source>
        <dbReference type="PROSITE" id="PS50157"/>
    </source>
</evidence>
<gene>
    <name evidence="10" type="ORF">HZS61_003071</name>
</gene>
<evidence type="ECO:0000313" key="10">
    <source>
        <dbReference type="EMBL" id="KAF6517510.1"/>
    </source>
</evidence>
<evidence type="ECO:0000256" key="4">
    <source>
        <dbReference type="ARBA" id="ARBA00022771"/>
    </source>
</evidence>
<keyword evidence="3" id="KW-0677">Repeat</keyword>
<reference evidence="10 11" key="1">
    <citation type="journal article" date="2020" name="bioRxiv">
        <title>A chromosome-scale genome assembly for the Fusarium oxysporum strain Fo5176 to establish a model Arabidopsis-fungal pathosystem.</title>
        <authorList>
            <person name="Fokkens L."/>
            <person name="Guo L."/>
            <person name="Dora S."/>
            <person name="Wang B."/>
            <person name="Ye K."/>
            <person name="Sanchez-Rodriguez C."/>
            <person name="Croll D."/>
        </authorList>
    </citation>
    <scope>NUCLEOTIDE SEQUENCE [LARGE SCALE GENOMIC DNA]</scope>
    <source>
        <strain evidence="10 11">Fo5176</strain>
    </source>
</reference>
<feature type="compositionally biased region" description="Low complexity" evidence="8">
    <location>
        <begin position="146"/>
        <end position="155"/>
    </location>
</feature>
<evidence type="ECO:0000256" key="7">
    <source>
        <dbReference type="PROSITE-ProRule" id="PRU00042"/>
    </source>
</evidence>
<comment type="caution">
    <text evidence="10">The sequence shown here is derived from an EMBL/GenBank/DDBJ whole genome shotgun (WGS) entry which is preliminary data.</text>
</comment>
<feature type="domain" description="C2H2-type" evidence="9">
    <location>
        <begin position="89"/>
        <end position="117"/>
    </location>
</feature>
<feature type="region of interest" description="Disordered" evidence="8">
    <location>
        <begin position="109"/>
        <end position="155"/>
    </location>
</feature>
<dbReference type="GO" id="GO:0000978">
    <property type="term" value="F:RNA polymerase II cis-regulatory region sequence-specific DNA binding"/>
    <property type="evidence" value="ECO:0007669"/>
    <property type="project" value="InterPro"/>
</dbReference>
<dbReference type="GO" id="GO:0005634">
    <property type="term" value="C:nucleus"/>
    <property type="evidence" value="ECO:0007669"/>
    <property type="project" value="UniProtKB-SubCell"/>
</dbReference>
<name>A0A8H6GH73_FUSOX</name>
<dbReference type="PANTHER" id="PTHR40626">
    <property type="entry name" value="MIP31509P"/>
    <property type="match status" value="1"/>
</dbReference>
<dbReference type="GO" id="GO:0000785">
    <property type="term" value="C:chromatin"/>
    <property type="evidence" value="ECO:0007669"/>
    <property type="project" value="TreeGrafter"/>
</dbReference>
<dbReference type="PROSITE" id="PS00028">
    <property type="entry name" value="ZINC_FINGER_C2H2_1"/>
    <property type="match status" value="2"/>
</dbReference>
<evidence type="ECO:0000256" key="6">
    <source>
        <dbReference type="ARBA" id="ARBA00023242"/>
    </source>
</evidence>
<comment type="subcellular location">
    <subcellularLocation>
        <location evidence="1">Nucleus</location>
    </subcellularLocation>
</comment>
<feature type="compositionally biased region" description="Low complexity" evidence="8">
    <location>
        <begin position="332"/>
        <end position="343"/>
    </location>
</feature>
<feature type="region of interest" description="Disordered" evidence="8">
    <location>
        <begin position="1"/>
        <end position="45"/>
    </location>
</feature>
<accession>A0A8H6GH73</accession>
<evidence type="ECO:0000256" key="1">
    <source>
        <dbReference type="ARBA" id="ARBA00004123"/>
    </source>
</evidence>
<dbReference type="AlphaFoldDB" id="A0A8H6GH73"/>
<evidence type="ECO:0000256" key="5">
    <source>
        <dbReference type="ARBA" id="ARBA00022833"/>
    </source>
</evidence>
<dbReference type="InterPro" id="IPR013087">
    <property type="entry name" value="Znf_C2H2_type"/>
</dbReference>
<keyword evidence="6" id="KW-0539">Nucleus</keyword>
<evidence type="ECO:0000256" key="3">
    <source>
        <dbReference type="ARBA" id="ARBA00022737"/>
    </source>
</evidence>
<sequence length="442" mass="47440">MPRPPLSNTAVGSTPSTADDSARPLRPPILPSTAIPAPANTANWKVPANFPRHKADKPRPHVCGTCQRSFARSGHLKRHELTHTKKKPFQCPECTRCFPRRDLLLRHQQKLHQTSIPSSRPRSRRDSATSVAPGQSRARKNSFAGPNPAASNALASSMSPLRPRANTITHVDGSAVQIIAAKASVARDIPPTHTHSQHPSLAGSPIQNSDHVFGGISPGIGQQGVQHGLPKLETRTLDGPEFSNVLRSAPPIAAFNADLYFEGLLFGPGPTINSNALHYNDSPQSMALEQAALFAPSRNVMPLGQTYDSFEWLTGFEHQMPFLKNENVADGSSPSAFSTTSQSGISDVMLDGSSHPAPVGASTMWEPSVIGPPEMPNPFAMDLNCSVSTDLLNGAPLSHQPASQKIDDPYFSASPSSQLIDPVRRQLLVFNALPKTPSFLHG</sequence>
<dbReference type="EMBL" id="JACDXP010000011">
    <property type="protein sequence ID" value="KAF6517510.1"/>
    <property type="molecule type" value="Genomic_DNA"/>
</dbReference>
<feature type="region of interest" description="Disordered" evidence="8">
    <location>
        <begin position="329"/>
        <end position="353"/>
    </location>
</feature>
<dbReference type="GO" id="GO:0000981">
    <property type="term" value="F:DNA-binding transcription factor activity, RNA polymerase II-specific"/>
    <property type="evidence" value="ECO:0007669"/>
    <property type="project" value="InterPro"/>
</dbReference>
<dbReference type="GO" id="GO:0008270">
    <property type="term" value="F:zinc ion binding"/>
    <property type="evidence" value="ECO:0007669"/>
    <property type="project" value="UniProtKB-KW"/>
</dbReference>